<evidence type="ECO:0000313" key="7">
    <source>
        <dbReference type="Proteomes" id="UP001589834"/>
    </source>
</evidence>
<keyword evidence="2 4" id="KW-1133">Transmembrane helix</keyword>
<feature type="transmembrane region" description="Helical" evidence="4">
    <location>
        <begin position="106"/>
        <end position="130"/>
    </location>
</feature>
<feature type="transmembrane region" description="Helical" evidence="4">
    <location>
        <begin position="315"/>
        <end position="336"/>
    </location>
</feature>
<dbReference type="RefSeq" id="WP_377480150.1">
    <property type="nucleotide sequence ID" value="NZ_JBHLTN010000007.1"/>
</dbReference>
<feature type="transmembrane region" description="Helical" evidence="4">
    <location>
        <begin position="348"/>
        <end position="372"/>
    </location>
</feature>
<evidence type="ECO:0000256" key="2">
    <source>
        <dbReference type="ARBA" id="ARBA00022989"/>
    </source>
</evidence>
<dbReference type="PANTHER" id="PTHR11360:SF290">
    <property type="entry name" value="MONOCARBOXYLATE MFS PERMEASE"/>
    <property type="match status" value="1"/>
</dbReference>
<feature type="transmembrane region" description="Helical" evidence="4">
    <location>
        <begin position="81"/>
        <end position="100"/>
    </location>
</feature>
<dbReference type="PROSITE" id="PS50850">
    <property type="entry name" value="MFS"/>
    <property type="match status" value="1"/>
</dbReference>
<dbReference type="InterPro" id="IPR050327">
    <property type="entry name" value="Proton-linked_MCT"/>
</dbReference>
<protein>
    <submittedName>
        <fullName evidence="6">MFS transporter</fullName>
    </submittedName>
</protein>
<gene>
    <name evidence="6" type="ORF">ACFFGG_04100</name>
</gene>
<name>A0ABV6PQQ9_9BURK</name>
<keyword evidence="7" id="KW-1185">Reference proteome</keyword>
<dbReference type="PANTHER" id="PTHR11360">
    <property type="entry name" value="MONOCARBOXYLATE TRANSPORTER"/>
    <property type="match status" value="1"/>
</dbReference>
<feature type="transmembrane region" description="Helical" evidence="4">
    <location>
        <begin position="142"/>
        <end position="161"/>
    </location>
</feature>
<accession>A0ABV6PQQ9</accession>
<feature type="domain" description="Major facilitator superfamily (MFS) profile" evidence="5">
    <location>
        <begin position="18"/>
        <end position="409"/>
    </location>
</feature>
<feature type="transmembrane region" description="Helical" evidence="4">
    <location>
        <begin position="173"/>
        <end position="191"/>
    </location>
</feature>
<dbReference type="Proteomes" id="UP001589834">
    <property type="component" value="Unassembled WGS sequence"/>
</dbReference>
<dbReference type="Pfam" id="PF07690">
    <property type="entry name" value="MFS_1"/>
    <property type="match status" value="1"/>
</dbReference>
<comment type="caution">
    <text evidence="6">The sequence shown here is derived from an EMBL/GenBank/DDBJ whole genome shotgun (WGS) entry which is preliminary data.</text>
</comment>
<keyword evidence="1 4" id="KW-0812">Transmembrane</keyword>
<dbReference type="SUPFAM" id="SSF103473">
    <property type="entry name" value="MFS general substrate transporter"/>
    <property type="match status" value="1"/>
</dbReference>
<keyword evidence="3 4" id="KW-0472">Membrane</keyword>
<dbReference type="InterPro" id="IPR020846">
    <property type="entry name" value="MFS_dom"/>
</dbReference>
<proteinExistence type="predicted"/>
<evidence type="ECO:0000256" key="1">
    <source>
        <dbReference type="ARBA" id="ARBA00022692"/>
    </source>
</evidence>
<evidence type="ECO:0000256" key="4">
    <source>
        <dbReference type="SAM" id="Phobius"/>
    </source>
</evidence>
<evidence type="ECO:0000313" key="6">
    <source>
        <dbReference type="EMBL" id="MFC0591732.1"/>
    </source>
</evidence>
<evidence type="ECO:0000259" key="5">
    <source>
        <dbReference type="PROSITE" id="PS50850"/>
    </source>
</evidence>
<dbReference type="InterPro" id="IPR011701">
    <property type="entry name" value="MFS"/>
</dbReference>
<feature type="transmembrane region" description="Helical" evidence="4">
    <location>
        <begin position="378"/>
        <end position="401"/>
    </location>
</feature>
<dbReference type="CDD" id="cd17355">
    <property type="entry name" value="MFS_YcxA_like"/>
    <property type="match status" value="1"/>
</dbReference>
<sequence length="414" mass="43392">MSTDAADPSLIDSPTAAWRLLTTLGLVTLGNSGMYVVSVVLPAVQTEFGVSRGAASLPYTLMMVGLGLGGIFTGRLADRHGIARVLVVGAVAVLAGYLWAATAGSVWSFGLAHALLGFLGGSATFAPLMADTTLWWHRRRGIAVAICASGNYVAGALWPPLAQWGIEHYGWRPTYLALGLICGVGMVLLSLRMRQRPPAVQPAAPGAAGQAVAGERPFGLSPAHAQWLLCVAGVACCVAMAMPQVHIVAYCTDLGYGPARGAEMLSLMLASGIASRLVSGWICDHIGGVRTLLLGSVLQGLALLLFLPFDGLASLYVVSALFGLFQGGIVPAYAIIVREHFAPREVGARVGAVIMATMLGMALGGWMSGWIFDITGSYHAAFLNGIGWNLLNLSIAGFLFWRTYAAPTRRLRVG</sequence>
<evidence type="ECO:0000256" key="3">
    <source>
        <dbReference type="ARBA" id="ARBA00023136"/>
    </source>
</evidence>
<dbReference type="Gene3D" id="1.20.1250.20">
    <property type="entry name" value="MFS general substrate transporter like domains"/>
    <property type="match status" value="2"/>
</dbReference>
<feature type="transmembrane region" description="Helical" evidence="4">
    <location>
        <begin position="291"/>
        <end position="309"/>
    </location>
</feature>
<dbReference type="EMBL" id="JBHLTN010000007">
    <property type="protein sequence ID" value="MFC0591732.1"/>
    <property type="molecule type" value="Genomic_DNA"/>
</dbReference>
<feature type="transmembrane region" description="Helical" evidence="4">
    <location>
        <begin position="56"/>
        <end position="74"/>
    </location>
</feature>
<dbReference type="InterPro" id="IPR036259">
    <property type="entry name" value="MFS_trans_sf"/>
</dbReference>
<feature type="transmembrane region" description="Helical" evidence="4">
    <location>
        <begin position="20"/>
        <end position="44"/>
    </location>
</feature>
<reference evidence="6 7" key="1">
    <citation type="submission" date="2024-09" db="EMBL/GenBank/DDBJ databases">
        <authorList>
            <person name="Sun Q."/>
            <person name="Mori K."/>
        </authorList>
    </citation>
    <scope>NUCLEOTIDE SEQUENCE [LARGE SCALE GENOMIC DNA]</scope>
    <source>
        <strain evidence="6 7">NCAIM B.02336</strain>
    </source>
</reference>
<organism evidence="6 7">
    <name type="scientific">Ottowia pentelensis</name>
    <dbReference type="NCBI Taxonomy" id="511108"/>
    <lineage>
        <taxon>Bacteria</taxon>
        <taxon>Pseudomonadati</taxon>
        <taxon>Pseudomonadota</taxon>
        <taxon>Betaproteobacteria</taxon>
        <taxon>Burkholderiales</taxon>
        <taxon>Comamonadaceae</taxon>
        <taxon>Ottowia</taxon>
    </lineage>
</organism>